<keyword evidence="2" id="KW-0472">Membrane</keyword>
<dbReference type="AlphaFoldDB" id="A0A7S3GF41"/>
<accession>A0A7S3GF41</accession>
<proteinExistence type="predicted"/>
<keyword evidence="2" id="KW-1133">Transmembrane helix</keyword>
<reference evidence="3" key="1">
    <citation type="submission" date="2021-01" db="EMBL/GenBank/DDBJ databases">
        <authorList>
            <person name="Corre E."/>
            <person name="Pelletier E."/>
            <person name="Niang G."/>
            <person name="Scheremetjew M."/>
            <person name="Finn R."/>
            <person name="Kale V."/>
            <person name="Holt S."/>
            <person name="Cochrane G."/>
            <person name="Meng A."/>
            <person name="Brown T."/>
            <person name="Cohen L."/>
        </authorList>
    </citation>
    <scope>NUCLEOTIDE SEQUENCE</scope>
    <source>
        <strain evidence="3">NIES-2562</strain>
    </source>
</reference>
<feature type="transmembrane region" description="Helical" evidence="2">
    <location>
        <begin position="215"/>
        <end position="234"/>
    </location>
</feature>
<evidence type="ECO:0000313" key="3">
    <source>
        <dbReference type="EMBL" id="CAE0264189.1"/>
    </source>
</evidence>
<feature type="transmembrane region" description="Helical" evidence="2">
    <location>
        <begin position="75"/>
        <end position="96"/>
    </location>
</feature>
<evidence type="ECO:0000256" key="1">
    <source>
        <dbReference type="SAM" id="MobiDB-lite"/>
    </source>
</evidence>
<protein>
    <submittedName>
        <fullName evidence="3">Uncharacterized protein</fullName>
    </submittedName>
</protein>
<evidence type="ECO:0000256" key="2">
    <source>
        <dbReference type="SAM" id="Phobius"/>
    </source>
</evidence>
<feature type="transmembrane region" description="Helical" evidence="2">
    <location>
        <begin position="266"/>
        <end position="294"/>
    </location>
</feature>
<dbReference type="EMBL" id="HBIB01040661">
    <property type="protein sequence ID" value="CAE0264189.1"/>
    <property type="molecule type" value="Transcribed_RNA"/>
</dbReference>
<sequence>MRSSKVPASVQKASVEAMIGSTPTVAYAFVMLTYSTLLETSYKLLICTPFLTDEGESINIMRYAGEEQCWTSNPALGAAIFLVLTVLSAVPFLILFMQSFGKRGIAFRLMNAAKKSCSSRRRRVRQQNKESSSPAEIEPPLALLRILARIEAPYKEGYGWWESTLLVRRIVIVLLYALVEDPLTKSFSLLVVMVFVHLAHSSVRPFRTRLDNTVETISLSILLLLSALGCLSAYPQSAAVEDVGLTIGKTEVYKLRLELAASLNNAEIALCLLGAFYVIFIFLKIIVVGLRSLCRQKGKSTRKRLTTPSFGTSKERSASLLSADS</sequence>
<organism evidence="3">
    <name type="scientific">Palpitomonas bilix</name>
    <dbReference type="NCBI Taxonomy" id="652834"/>
    <lineage>
        <taxon>Eukaryota</taxon>
        <taxon>Eukaryota incertae sedis</taxon>
    </lineage>
</organism>
<gene>
    <name evidence="3" type="ORF">PBIL07802_LOCUS26493</name>
</gene>
<name>A0A7S3GF41_9EUKA</name>
<feature type="region of interest" description="Disordered" evidence="1">
    <location>
        <begin position="305"/>
        <end position="325"/>
    </location>
</feature>
<keyword evidence="2" id="KW-0812">Transmembrane</keyword>